<gene>
    <name evidence="1" type="ORF">AB205_0065970</name>
</gene>
<sequence length="91" mass="10618">MENMDLEKGLTIDEMTALCIQNFDTGNDTERERICHLVRFWIAEYPAEFDLNPELGDQIRDLKRALENKGNRRESSLIDIENVPSFGCKRQ</sequence>
<dbReference type="EMBL" id="KV928217">
    <property type="protein sequence ID" value="PIO34961.1"/>
    <property type="molecule type" value="Genomic_DNA"/>
</dbReference>
<accession>A0A2G9S689</accession>
<dbReference type="SUPFAM" id="SSF48366">
    <property type="entry name" value="Ras GEF"/>
    <property type="match status" value="1"/>
</dbReference>
<dbReference type="Gene3D" id="1.20.870.10">
    <property type="entry name" value="Son of sevenless (SoS) protein Chain: S domain 1"/>
    <property type="match status" value="1"/>
</dbReference>
<name>A0A2G9S689_AQUCT</name>
<feature type="non-terminal residue" evidence="1">
    <location>
        <position position="91"/>
    </location>
</feature>
<evidence type="ECO:0000313" key="2">
    <source>
        <dbReference type="Proteomes" id="UP000228934"/>
    </source>
</evidence>
<dbReference type="InterPro" id="IPR023578">
    <property type="entry name" value="Ras_GEF_dom_sf"/>
</dbReference>
<dbReference type="Proteomes" id="UP000228934">
    <property type="component" value="Unassembled WGS sequence"/>
</dbReference>
<evidence type="ECO:0008006" key="3">
    <source>
        <dbReference type="Google" id="ProtNLM"/>
    </source>
</evidence>
<dbReference type="OrthoDB" id="546434at2759"/>
<protein>
    <recommendedName>
        <fullName evidence="3">N-terminal Ras-GEF domain-containing protein</fullName>
    </recommendedName>
</protein>
<evidence type="ECO:0000313" key="1">
    <source>
        <dbReference type="EMBL" id="PIO34961.1"/>
    </source>
</evidence>
<keyword evidence="2" id="KW-1185">Reference proteome</keyword>
<dbReference type="AlphaFoldDB" id="A0A2G9S689"/>
<proteinExistence type="predicted"/>
<organism evidence="1 2">
    <name type="scientific">Aquarana catesbeiana</name>
    <name type="common">American bullfrog</name>
    <name type="synonym">Rana catesbeiana</name>
    <dbReference type="NCBI Taxonomy" id="8400"/>
    <lineage>
        <taxon>Eukaryota</taxon>
        <taxon>Metazoa</taxon>
        <taxon>Chordata</taxon>
        <taxon>Craniata</taxon>
        <taxon>Vertebrata</taxon>
        <taxon>Euteleostomi</taxon>
        <taxon>Amphibia</taxon>
        <taxon>Batrachia</taxon>
        <taxon>Anura</taxon>
        <taxon>Neobatrachia</taxon>
        <taxon>Ranoidea</taxon>
        <taxon>Ranidae</taxon>
        <taxon>Aquarana</taxon>
    </lineage>
</organism>
<reference evidence="2" key="1">
    <citation type="journal article" date="2017" name="Nat. Commun.">
        <title>The North American bullfrog draft genome provides insight into hormonal regulation of long noncoding RNA.</title>
        <authorList>
            <person name="Hammond S.A."/>
            <person name="Warren R.L."/>
            <person name="Vandervalk B.P."/>
            <person name="Kucuk E."/>
            <person name="Khan H."/>
            <person name="Gibb E.A."/>
            <person name="Pandoh P."/>
            <person name="Kirk H."/>
            <person name="Zhao Y."/>
            <person name="Jones M."/>
            <person name="Mungall A.J."/>
            <person name="Coope R."/>
            <person name="Pleasance S."/>
            <person name="Moore R.A."/>
            <person name="Holt R.A."/>
            <person name="Round J.M."/>
            <person name="Ohora S."/>
            <person name="Walle B.V."/>
            <person name="Veldhoen N."/>
            <person name="Helbing C.C."/>
            <person name="Birol I."/>
        </authorList>
    </citation>
    <scope>NUCLEOTIDE SEQUENCE [LARGE SCALE GENOMIC DNA]</scope>
</reference>